<dbReference type="Pfam" id="PF03480">
    <property type="entry name" value="DctP"/>
    <property type="match status" value="1"/>
</dbReference>
<keyword evidence="2" id="KW-0813">Transport</keyword>
<proteinExistence type="inferred from homology"/>
<dbReference type="EMBL" id="VSSQ01018817">
    <property type="protein sequence ID" value="MPM62346.1"/>
    <property type="molecule type" value="Genomic_DNA"/>
</dbReference>
<evidence type="ECO:0008006" key="5">
    <source>
        <dbReference type="Google" id="ProtNLM"/>
    </source>
</evidence>
<protein>
    <recommendedName>
        <fullName evidence="5">Solute-binding protein</fullName>
    </recommendedName>
</protein>
<dbReference type="CDD" id="cd13603">
    <property type="entry name" value="PBP2_TRAP_Siap_TeaA_like"/>
    <property type="match status" value="1"/>
</dbReference>
<reference evidence="4" key="1">
    <citation type="submission" date="2019-08" db="EMBL/GenBank/DDBJ databases">
        <authorList>
            <person name="Kucharzyk K."/>
            <person name="Murdoch R.W."/>
            <person name="Higgins S."/>
            <person name="Loffler F."/>
        </authorList>
    </citation>
    <scope>NUCLEOTIDE SEQUENCE</scope>
</reference>
<evidence type="ECO:0000256" key="2">
    <source>
        <dbReference type="ARBA" id="ARBA00022448"/>
    </source>
</evidence>
<evidence type="ECO:0000256" key="3">
    <source>
        <dbReference type="ARBA" id="ARBA00022729"/>
    </source>
</evidence>
<sequence length="154" mass="17364">MGANPTPMAFTELYTAMQQGTVDGEENPIGIIMGNRFYEVQKNVIYTEHVYTPYCVLMNADKWKSLSNAQQAALTKAMKEATDYQYKTSQSIEDSSDKMLEKAGVKVSHLTPAQKQAFQKAVESANCLAMIKKKMKHPEYAQQMLEELQAARKK</sequence>
<name>A0A645BB77_9ZZZZ</name>
<evidence type="ECO:0000313" key="4">
    <source>
        <dbReference type="EMBL" id="MPM62346.1"/>
    </source>
</evidence>
<dbReference type="AlphaFoldDB" id="A0A645BB77"/>
<dbReference type="NCBIfam" id="NF037995">
    <property type="entry name" value="TRAP_S1"/>
    <property type="match status" value="1"/>
</dbReference>
<keyword evidence="3" id="KW-0732">Signal</keyword>
<comment type="similarity">
    <text evidence="1">Belongs to the bacterial solute-binding protein 7 family.</text>
</comment>
<organism evidence="4">
    <name type="scientific">bioreactor metagenome</name>
    <dbReference type="NCBI Taxonomy" id="1076179"/>
    <lineage>
        <taxon>unclassified sequences</taxon>
        <taxon>metagenomes</taxon>
        <taxon>ecological metagenomes</taxon>
    </lineage>
</organism>
<dbReference type="InterPro" id="IPR018389">
    <property type="entry name" value="DctP_fam"/>
</dbReference>
<evidence type="ECO:0000256" key="1">
    <source>
        <dbReference type="ARBA" id="ARBA00009023"/>
    </source>
</evidence>
<gene>
    <name evidence="4" type="ORF">SDC9_109212</name>
</gene>
<dbReference type="Gene3D" id="3.40.190.170">
    <property type="entry name" value="Bacterial extracellular solute-binding protein, family 7"/>
    <property type="match status" value="1"/>
</dbReference>
<dbReference type="InterPro" id="IPR038404">
    <property type="entry name" value="TRAP_DctP_sf"/>
</dbReference>
<dbReference type="GO" id="GO:0055085">
    <property type="term" value="P:transmembrane transport"/>
    <property type="evidence" value="ECO:0007669"/>
    <property type="project" value="InterPro"/>
</dbReference>
<dbReference type="PANTHER" id="PTHR33376:SF7">
    <property type="entry name" value="C4-DICARBOXYLATE-BINDING PROTEIN DCTB"/>
    <property type="match status" value="1"/>
</dbReference>
<accession>A0A645BB77</accession>
<comment type="caution">
    <text evidence="4">The sequence shown here is derived from an EMBL/GenBank/DDBJ whole genome shotgun (WGS) entry which is preliminary data.</text>
</comment>
<dbReference type="PANTHER" id="PTHR33376">
    <property type="match status" value="1"/>
</dbReference>